<dbReference type="PANTHER" id="PTHR37981">
    <property type="entry name" value="LIPASE 2"/>
    <property type="match status" value="1"/>
</dbReference>
<keyword evidence="2" id="KW-0378">Hydrolase</keyword>
<feature type="chain" id="PRO_5004519684" evidence="1">
    <location>
        <begin position="24"/>
        <end position="689"/>
    </location>
</feature>
<dbReference type="SUPFAM" id="SSF52266">
    <property type="entry name" value="SGNH hydrolase"/>
    <property type="match status" value="1"/>
</dbReference>
<organism evidence="2 3">
    <name type="scientific">Glarea lozoyensis (strain ATCC 20868 / MF5171)</name>
    <dbReference type="NCBI Taxonomy" id="1116229"/>
    <lineage>
        <taxon>Eukaryota</taxon>
        <taxon>Fungi</taxon>
        <taxon>Dikarya</taxon>
        <taxon>Ascomycota</taxon>
        <taxon>Pezizomycotina</taxon>
        <taxon>Leotiomycetes</taxon>
        <taxon>Helotiales</taxon>
        <taxon>Helotiaceae</taxon>
        <taxon>Glarea</taxon>
    </lineage>
</organism>
<reference evidence="2 3" key="1">
    <citation type="journal article" date="2013" name="BMC Genomics">
        <title>Genomics-driven discovery of the pneumocandin biosynthetic gene cluster in the fungus Glarea lozoyensis.</title>
        <authorList>
            <person name="Chen L."/>
            <person name="Yue Q."/>
            <person name="Zhang X."/>
            <person name="Xiang M."/>
            <person name="Wang C."/>
            <person name="Li S."/>
            <person name="Che Y."/>
            <person name="Ortiz-Lopez F.J."/>
            <person name="Bills G.F."/>
            <person name="Liu X."/>
            <person name="An Z."/>
        </authorList>
    </citation>
    <scope>NUCLEOTIDE SEQUENCE [LARGE SCALE GENOMIC DNA]</scope>
    <source>
        <strain evidence="3">ATCC 20868 / MF5171</strain>
    </source>
</reference>
<keyword evidence="3" id="KW-1185">Reference proteome</keyword>
<dbReference type="CDD" id="cd01823">
    <property type="entry name" value="SEST_like"/>
    <property type="match status" value="1"/>
</dbReference>
<dbReference type="STRING" id="1116229.S3DBE5"/>
<dbReference type="HOGENOM" id="CLU_025340_0_0_1"/>
<dbReference type="RefSeq" id="XP_008078057.1">
    <property type="nucleotide sequence ID" value="XM_008079866.1"/>
</dbReference>
<dbReference type="Pfam" id="PF18647">
    <property type="entry name" value="Fungal_lectin_2"/>
    <property type="match status" value="1"/>
</dbReference>
<gene>
    <name evidence="2" type="ORF">GLAREA_10766</name>
</gene>
<dbReference type="InterPro" id="IPR036514">
    <property type="entry name" value="SGNH_hydro_sf"/>
</dbReference>
<dbReference type="KEGG" id="glz:GLAREA_10766"/>
<dbReference type="EMBL" id="KE145355">
    <property type="protein sequence ID" value="EPE35070.1"/>
    <property type="molecule type" value="Genomic_DNA"/>
</dbReference>
<dbReference type="GO" id="GO:0016788">
    <property type="term" value="F:hydrolase activity, acting on ester bonds"/>
    <property type="evidence" value="ECO:0007669"/>
    <property type="project" value="InterPro"/>
</dbReference>
<protein>
    <submittedName>
        <fullName evidence="2">SGNH hydrolase</fullName>
    </submittedName>
</protein>
<dbReference type="eggNOG" id="ENOG502QVBV">
    <property type="taxonomic scope" value="Eukaryota"/>
</dbReference>
<evidence type="ECO:0000256" key="1">
    <source>
        <dbReference type="SAM" id="SignalP"/>
    </source>
</evidence>
<proteinExistence type="predicted"/>
<evidence type="ECO:0000313" key="2">
    <source>
        <dbReference type="EMBL" id="EPE35070.1"/>
    </source>
</evidence>
<dbReference type="Proteomes" id="UP000016922">
    <property type="component" value="Unassembled WGS sequence"/>
</dbReference>
<evidence type="ECO:0000313" key="3">
    <source>
        <dbReference type="Proteomes" id="UP000016922"/>
    </source>
</evidence>
<dbReference type="GeneID" id="19469811"/>
<name>S3DBE5_GLAL2</name>
<dbReference type="OrthoDB" id="3553653at2759"/>
<accession>S3DBE5</accession>
<sequence>MVVLFRRLTIALTLSVTWSISFASPSGKRVKKIQQLSGRDKFEWTALGDSFASGVGAGEYTSNSYRCLRYDKAYPALMNNDQRLPNGDHKDVTITFNNVVCSGSHTEDIEAWQLLDEPTSGKPNSQYGDRPAFGTPEIATLQVGGNNIDFPGIIFNCIIETSLPWGAGPTYHTCDEQRKISKGLIKDPQLVTNISSTIQKVVEKGRKGPIKDKFRLYVVGFPQFFDTETTECDTVTFARTANPNPDGKEHTKLTQAIRQEYNDMSIGLNKAIAAAVEEHKDQNVKFVPIDDQMEGHRYCEPGVKEPDQNNEKLWLWHYPYNERAENPDLQPLTDAYSQVMSDPSVKSKFPTFSSFENEVYAHINETGIQDPLWISVGNRVKVFHPQPALHETIRNLILDQYTDDMGGLLTPAPPPPAPPPPTVVLEKNACHGISGDTWVMHSDTASKNADEFCNQDSTEVTYNPGSVDELKMSVKAANNEDKGPKNTPPGTNCFNALKAVVDGCDGNDPVNNPHNYKFGGTFTSSDGWEFTMTPLSKQINEISCDVAYKFFFDAFEVRGKNLPSAQFGADGEGLKKEISGCGAISKWKFEQTPDDVKFQWYASGQLPIGTKACVGRALQSAGGSGAGNCHGAGKRSIGMREIGIEDWPGYGDDSKHVFGISGSVTKRYIGYEDWPGYGDDSKHFFGVPR</sequence>
<dbReference type="PANTHER" id="PTHR37981:SF1">
    <property type="entry name" value="SGNH HYDROLASE-TYPE ESTERASE DOMAIN-CONTAINING PROTEIN"/>
    <property type="match status" value="1"/>
</dbReference>
<dbReference type="GO" id="GO:0006629">
    <property type="term" value="P:lipid metabolic process"/>
    <property type="evidence" value="ECO:0007669"/>
    <property type="project" value="TreeGrafter"/>
</dbReference>
<feature type="signal peptide" evidence="1">
    <location>
        <begin position="1"/>
        <end position="23"/>
    </location>
</feature>
<dbReference type="AlphaFoldDB" id="S3DBE5"/>
<dbReference type="InterPro" id="IPR037460">
    <property type="entry name" value="SEST-like"/>
</dbReference>
<keyword evidence="1" id="KW-0732">Signal</keyword>
<dbReference type="Gene3D" id="3.40.50.1110">
    <property type="entry name" value="SGNH hydrolase"/>
    <property type="match status" value="1"/>
</dbReference>